<gene>
    <name evidence="2" type="ORF">ABR82_00400</name>
</gene>
<dbReference type="AlphaFoldDB" id="A0A0R2RKL0"/>
<reference evidence="2 3" key="1">
    <citation type="submission" date="2015-10" db="EMBL/GenBank/DDBJ databases">
        <title>Metagenome-Assembled Genomes uncover a global brackish microbiome.</title>
        <authorList>
            <person name="Hugerth L.W."/>
            <person name="Larsson J."/>
            <person name="Alneberg J."/>
            <person name="Lindh M.V."/>
            <person name="Legrand C."/>
            <person name="Pinhassi J."/>
            <person name="Andersson A.F."/>
        </authorList>
    </citation>
    <scope>NUCLEOTIDE SEQUENCE [LARGE SCALE GENOMIC DNA]</scope>
    <source>
        <strain evidence="2">BACL18 MAG-120507-bin52</strain>
    </source>
</reference>
<dbReference type="Proteomes" id="UP000051269">
    <property type="component" value="Unassembled WGS sequence"/>
</dbReference>
<name>A0A0R2RKL0_9BACT</name>
<keyword evidence="1" id="KW-0812">Transmembrane</keyword>
<sequence length="207" mass="22618">MGSFALHQTGKFFAILTLVSFFLPWMRIQPSALRKNTMEIVRDAKSGGAGFFSSLIGMRKWELSEMWADPADGFSGFQLAFGAASGTQRAKVQSELASVALEKRENRPLLGWLLLIPLLTGLGWVALNLPSAPAIIMALTSAGLLGLYGILRWKMAQAYSDRLIAQLQLGVGWWGTLYGMLGLAVVCLIFLAKVRAGWSNSRVTMFS</sequence>
<feature type="transmembrane region" description="Helical" evidence="1">
    <location>
        <begin position="109"/>
        <end position="127"/>
    </location>
</feature>
<feature type="transmembrane region" description="Helical" evidence="1">
    <location>
        <begin position="133"/>
        <end position="151"/>
    </location>
</feature>
<accession>A0A0R2RKL0</accession>
<comment type="caution">
    <text evidence="2">The sequence shown here is derived from an EMBL/GenBank/DDBJ whole genome shotgun (WGS) entry which is preliminary data.</text>
</comment>
<keyword evidence="1" id="KW-1133">Transmembrane helix</keyword>
<keyword evidence="1" id="KW-0472">Membrane</keyword>
<dbReference type="EMBL" id="LIBO01000002">
    <property type="protein sequence ID" value="KRO63228.1"/>
    <property type="molecule type" value="Genomic_DNA"/>
</dbReference>
<feature type="transmembrane region" description="Helical" evidence="1">
    <location>
        <begin position="12"/>
        <end position="28"/>
    </location>
</feature>
<proteinExistence type="predicted"/>
<protein>
    <submittedName>
        <fullName evidence="2">Uncharacterized protein</fullName>
    </submittedName>
</protein>
<evidence type="ECO:0000256" key="1">
    <source>
        <dbReference type="SAM" id="Phobius"/>
    </source>
</evidence>
<organism evidence="2 3">
    <name type="scientific">Verrucomicrobia subdivision 6 bacterium BACL9 MAG-120507-bin52</name>
    <dbReference type="NCBI Taxonomy" id="1655590"/>
    <lineage>
        <taxon>Bacteria</taxon>
        <taxon>Pseudomonadati</taxon>
        <taxon>Verrucomicrobiota</taxon>
        <taxon>Verrucomicrobiia</taxon>
        <taxon>Verrucomicrobiales</taxon>
        <taxon>Verrucomicrobia subdivision 6</taxon>
    </lineage>
</organism>
<evidence type="ECO:0000313" key="3">
    <source>
        <dbReference type="Proteomes" id="UP000051269"/>
    </source>
</evidence>
<feature type="transmembrane region" description="Helical" evidence="1">
    <location>
        <begin position="171"/>
        <end position="192"/>
    </location>
</feature>
<evidence type="ECO:0000313" key="2">
    <source>
        <dbReference type="EMBL" id="KRO63228.1"/>
    </source>
</evidence>